<gene>
    <name evidence="9" type="primary">trpA</name>
    <name evidence="11" type="ORF">CEY15_03095</name>
</gene>
<dbReference type="EMBL" id="NTGA01000005">
    <property type="protein sequence ID" value="PAY24449.1"/>
    <property type="molecule type" value="Genomic_DNA"/>
</dbReference>
<keyword evidence="6 9" id="KW-0057">Aromatic amino acid biosynthesis</keyword>
<comment type="catalytic activity">
    <reaction evidence="8 9">
        <text>(1S,2R)-1-C-(indol-3-yl)glycerol 3-phosphate + L-serine = D-glyceraldehyde 3-phosphate + L-tryptophan + H2O</text>
        <dbReference type="Rhea" id="RHEA:10532"/>
        <dbReference type="ChEBI" id="CHEBI:15377"/>
        <dbReference type="ChEBI" id="CHEBI:33384"/>
        <dbReference type="ChEBI" id="CHEBI:57912"/>
        <dbReference type="ChEBI" id="CHEBI:58866"/>
        <dbReference type="ChEBI" id="CHEBI:59776"/>
        <dbReference type="EC" id="4.2.1.20"/>
    </reaction>
</comment>
<comment type="similarity">
    <text evidence="9 10">Belongs to the TrpA family.</text>
</comment>
<evidence type="ECO:0000313" key="11">
    <source>
        <dbReference type="EMBL" id="PAY24449.1"/>
    </source>
</evidence>
<evidence type="ECO:0000256" key="7">
    <source>
        <dbReference type="ARBA" id="ARBA00023239"/>
    </source>
</evidence>
<dbReference type="AlphaFoldDB" id="A0A2A2WT88"/>
<evidence type="ECO:0000256" key="8">
    <source>
        <dbReference type="ARBA" id="ARBA00049047"/>
    </source>
</evidence>
<dbReference type="InterPro" id="IPR011060">
    <property type="entry name" value="RibuloseP-bd_barrel"/>
</dbReference>
<dbReference type="PANTHER" id="PTHR43406:SF1">
    <property type="entry name" value="TRYPTOPHAN SYNTHASE ALPHA CHAIN, CHLOROPLASTIC"/>
    <property type="match status" value="1"/>
</dbReference>
<dbReference type="Pfam" id="PF00290">
    <property type="entry name" value="Trp_syntA"/>
    <property type="match status" value="1"/>
</dbReference>
<dbReference type="Proteomes" id="UP000218810">
    <property type="component" value="Unassembled WGS sequence"/>
</dbReference>
<dbReference type="InterPro" id="IPR002028">
    <property type="entry name" value="Trp_synthase_suA"/>
</dbReference>
<dbReference type="HAMAP" id="MF_00131">
    <property type="entry name" value="Trp_synth_alpha"/>
    <property type="match status" value="1"/>
</dbReference>
<accession>A0A2A2WT88</accession>
<evidence type="ECO:0000256" key="5">
    <source>
        <dbReference type="ARBA" id="ARBA00022822"/>
    </source>
</evidence>
<dbReference type="PANTHER" id="PTHR43406">
    <property type="entry name" value="TRYPTOPHAN SYNTHASE, ALPHA CHAIN"/>
    <property type="match status" value="1"/>
</dbReference>
<evidence type="ECO:0000313" key="12">
    <source>
        <dbReference type="Proteomes" id="UP000218810"/>
    </source>
</evidence>
<protein>
    <recommendedName>
        <fullName evidence="9">Tryptophan synthase alpha chain</fullName>
        <ecNumber evidence="9">4.2.1.20</ecNumber>
    </recommendedName>
</protein>
<dbReference type="UniPathway" id="UPA00035">
    <property type="reaction ID" value="UER00044"/>
</dbReference>
<dbReference type="NCBIfam" id="TIGR00262">
    <property type="entry name" value="trpA"/>
    <property type="match status" value="1"/>
</dbReference>
<sequence>MSVLSEVFERCRAENRAALIGYYPAGYPTVEGSIEAVRTMVAGGCDVIEVGIPYSDPMMDGPTIQAAADVALEAGFRIRDTFAVIRAVAEAGAVPVVMSYWNPILQYGVDRFAEDLAAAGGTGVITPDLIPDEAEDWIAATDAHGIDRVFLVAPSSTPERLAMTLSHTSGFVYIQAVMGVTGARDVVSDAPRTLTARVREHSDLACGVGLGVRNGDQAAEIASYADGVIVGSALITAATEGGQALARLTAELAAGVRRPGAGS</sequence>
<name>A0A2A2WT88_9ACTN</name>
<dbReference type="PROSITE" id="PS00167">
    <property type="entry name" value="TRP_SYNTHASE_ALPHA"/>
    <property type="match status" value="1"/>
</dbReference>
<proteinExistence type="inferred from homology"/>
<dbReference type="FunFam" id="3.20.20.70:FF:000037">
    <property type="entry name" value="Tryptophan synthase alpha chain"/>
    <property type="match status" value="1"/>
</dbReference>
<keyword evidence="12" id="KW-1185">Reference proteome</keyword>
<dbReference type="EC" id="4.2.1.20" evidence="9"/>
<reference evidence="12" key="1">
    <citation type="submission" date="2017-09" db="EMBL/GenBank/DDBJ databases">
        <authorList>
            <person name="Zhang Y."/>
            <person name="Huang X."/>
            <person name="Liu J."/>
            <person name="Lu L."/>
            <person name="Peng K."/>
        </authorList>
    </citation>
    <scope>NUCLEOTIDE SEQUENCE [LARGE SCALE GENOMIC DNA]</scope>
    <source>
        <strain evidence="12">S-XJ-1</strain>
    </source>
</reference>
<comment type="function">
    <text evidence="1 9">The alpha subunit is responsible for the aldol cleavage of indoleglycerol phosphate to indole and glyceraldehyde 3-phosphate.</text>
</comment>
<evidence type="ECO:0000256" key="4">
    <source>
        <dbReference type="ARBA" id="ARBA00022605"/>
    </source>
</evidence>
<comment type="subunit">
    <text evidence="3 9">Tetramer of two alpha and two beta chains.</text>
</comment>
<dbReference type="GO" id="GO:0004834">
    <property type="term" value="F:tryptophan synthase activity"/>
    <property type="evidence" value="ECO:0007669"/>
    <property type="project" value="UniProtKB-UniRule"/>
</dbReference>
<keyword evidence="4 9" id="KW-0028">Amino-acid biosynthesis</keyword>
<keyword evidence="7 9" id="KW-0456">Lyase</keyword>
<dbReference type="SUPFAM" id="SSF51366">
    <property type="entry name" value="Ribulose-phoshate binding barrel"/>
    <property type="match status" value="1"/>
</dbReference>
<evidence type="ECO:0000256" key="10">
    <source>
        <dbReference type="RuleBase" id="RU003662"/>
    </source>
</evidence>
<dbReference type="InterPro" id="IPR013785">
    <property type="entry name" value="Aldolase_TIM"/>
</dbReference>
<organism evidence="11 12">
    <name type="scientific">Dietzia natronolimnaea</name>
    <dbReference type="NCBI Taxonomy" id="161920"/>
    <lineage>
        <taxon>Bacteria</taxon>
        <taxon>Bacillati</taxon>
        <taxon>Actinomycetota</taxon>
        <taxon>Actinomycetes</taxon>
        <taxon>Mycobacteriales</taxon>
        <taxon>Dietziaceae</taxon>
        <taxon>Dietzia</taxon>
    </lineage>
</organism>
<evidence type="ECO:0000256" key="9">
    <source>
        <dbReference type="HAMAP-Rule" id="MF_00131"/>
    </source>
</evidence>
<dbReference type="Gene3D" id="3.20.20.70">
    <property type="entry name" value="Aldolase class I"/>
    <property type="match status" value="1"/>
</dbReference>
<evidence type="ECO:0000256" key="2">
    <source>
        <dbReference type="ARBA" id="ARBA00004733"/>
    </source>
</evidence>
<dbReference type="RefSeq" id="WP_095717256.1">
    <property type="nucleotide sequence ID" value="NZ_NTGA01000005.1"/>
</dbReference>
<dbReference type="InterPro" id="IPR018204">
    <property type="entry name" value="Trp_synthase_alpha_AS"/>
</dbReference>
<dbReference type="CDD" id="cd04724">
    <property type="entry name" value="Tryptophan_synthase_alpha"/>
    <property type="match status" value="1"/>
</dbReference>
<comment type="pathway">
    <text evidence="2 9">Amino-acid biosynthesis; L-tryptophan biosynthesis; L-tryptophan from chorismate: step 5/5.</text>
</comment>
<dbReference type="OrthoDB" id="9804578at2"/>
<evidence type="ECO:0000256" key="3">
    <source>
        <dbReference type="ARBA" id="ARBA00011270"/>
    </source>
</evidence>
<feature type="active site" description="Proton acceptor" evidence="9">
    <location>
        <position position="60"/>
    </location>
</feature>
<evidence type="ECO:0000256" key="1">
    <source>
        <dbReference type="ARBA" id="ARBA00003365"/>
    </source>
</evidence>
<keyword evidence="5 9" id="KW-0822">Tryptophan biosynthesis</keyword>
<dbReference type="GO" id="GO:0005829">
    <property type="term" value="C:cytosol"/>
    <property type="evidence" value="ECO:0007669"/>
    <property type="project" value="TreeGrafter"/>
</dbReference>
<evidence type="ECO:0000256" key="6">
    <source>
        <dbReference type="ARBA" id="ARBA00023141"/>
    </source>
</evidence>
<feature type="active site" description="Proton acceptor" evidence="9">
    <location>
        <position position="49"/>
    </location>
</feature>
<comment type="caution">
    <text evidence="11">The sequence shown here is derived from an EMBL/GenBank/DDBJ whole genome shotgun (WGS) entry which is preliminary data.</text>
</comment>